<keyword evidence="5 7" id="KW-0472">Membrane</keyword>
<evidence type="ECO:0000256" key="2">
    <source>
        <dbReference type="ARBA" id="ARBA00007520"/>
    </source>
</evidence>
<evidence type="ECO:0000256" key="1">
    <source>
        <dbReference type="ARBA" id="ARBA00004141"/>
    </source>
</evidence>
<name>A0A5M9N094_9EURO</name>
<dbReference type="PROSITE" id="PS50850">
    <property type="entry name" value="MFS"/>
    <property type="match status" value="1"/>
</dbReference>
<dbReference type="CDD" id="cd17502">
    <property type="entry name" value="MFS_Azr1_MDR_like"/>
    <property type="match status" value="1"/>
</dbReference>
<feature type="region of interest" description="Disordered" evidence="6">
    <location>
        <begin position="521"/>
        <end position="547"/>
    </location>
</feature>
<feature type="transmembrane region" description="Helical" evidence="7">
    <location>
        <begin position="352"/>
        <end position="376"/>
    </location>
</feature>
<evidence type="ECO:0000256" key="3">
    <source>
        <dbReference type="ARBA" id="ARBA00022692"/>
    </source>
</evidence>
<reference evidence="9 10" key="1">
    <citation type="submission" date="2019-08" db="EMBL/GenBank/DDBJ databases">
        <title>The genome sequence of a newly discovered highly antifungal drug resistant Aspergillus species, Aspergillus tanneri NIH 1004.</title>
        <authorList>
            <person name="Mounaud S."/>
            <person name="Singh I."/>
            <person name="Joardar V."/>
            <person name="Pakala S."/>
            <person name="Pakala S."/>
            <person name="Venepally P."/>
            <person name="Chung J.K."/>
            <person name="Losada L."/>
            <person name="Nierman W.C."/>
        </authorList>
    </citation>
    <scope>NUCLEOTIDE SEQUENCE [LARGE SCALE GENOMIC DNA]</scope>
    <source>
        <strain evidence="9 10">NIH1004</strain>
    </source>
</reference>
<feature type="transmembrane region" description="Helical" evidence="7">
    <location>
        <begin position="92"/>
        <end position="111"/>
    </location>
</feature>
<feature type="transmembrane region" description="Helical" evidence="7">
    <location>
        <begin position="416"/>
        <end position="436"/>
    </location>
</feature>
<dbReference type="FunFam" id="1.20.1720.10:FF:000012">
    <property type="entry name" value="MFS toxin efflux pump (AflT)"/>
    <property type="match status" value="1"/>
</dbReference>
<evidence type="ECO:0000256" key="4">
    <source>
        <dbReference type="ARBA" id="ARBA00022989"/>
    </source>
</evidence>
<keyword evidence="3 7" id="KW-0812">Transmembrane</keyword>
<evidence type="ECO:0000256" key="5">
    <source>
        <dbReference type="ARBA" id="ARBA00023136"/>
    </source>
</evidence>
<proteinExistence type="inferred from homology"/>
<feature type="transmembrane region" description="Helical" evidence="7">
    <location>
        <begin position="62"/>
        <end position="80"/>
    </location>
</feature>
<dbReference type="AlphaFoldDB" id="A0A5M9N094"/>
<comment type="subcellular location">
    <subcellularLocation>
        <location evidence="1">Membrane</location>
        <topology evidence="1">Multi-pass membrane protein</topology>
    </subcellularLocation>
</comment>
<accession>A0A5M9N094</accession>
<feature type="transmembrane region" description="Helical" evidence="7">
    <location>
        <begin position="326"/>
        <end position="345"/>
    </location>
</feature>
<dbReference type="InterPro" id="IPR020846">
    <property type="entry name" value="MFS_dom"/>
</dbReference>
<comment type="caution">
    <text evidence="9">The sequence shown here is derived from an EMBL/GenBank/DDBJ whole genome shotgun (WGS) entry which is preliminary data.</text>
</comment>
<dbReference type="Proteomes" id="UP000324241">
    <property type="component" value="Unassembled WGS sequence"/>
</dbReference>
<dbReference type="PANTHER" id="PTHR23501">
    <property type="entry name" value="MAJOR FACILITATOR SUPERFAMILY"/>
    <property type="match status" value="1"/>
</dbReference>
<feature type="transmembrane region" description="Helical" evidence="7">
    <location>
        <begin position="221"/>
        <end position="240"/>
    </location>
</feature>
<dbReference type="InterPro" id="IPR036259">
    <property type="entry name" value="MFS_trans_sf"/>
</dbReference>
<dbReference type="EMBL" id="QUQM01000003">
    <property type="protein sequence ID" value="KAA8648067.1"/>
    <property type="molecule type" value="Genomic_DNA"/>
</dbReference>
<evidence type="ECO:0000256" key="7">
    <source>
        <dbReference type="SAM" id="Phobius"/>
    </source>
</evidence>
<feature type="transmembrane region" description="Helical" evidence="7">
    <location>
        <begin position="182"/>
        <end position="200"/>
    </location>
</feature>
<comment type="similarity">
    <text evidence="2">Belongs to the major facilitator superfamily. TCR/Tet family.</text>
</comment>
<evidence type="ECO:0000256" key="6">
    <source>
        <dbReference type="SAM" id="MobiDB-lite"/>
    </source>
</evidence>
<dbReference type="Gene3D" id="1.20.1250.20">
    <property type="entry name" value="MFS general substrate transporter like domains"/>
    <property type="match status" value="1"/>
</dbReference>
<keyword evidence="4 7" id="KW-1133">Transmembrane helix</keyword>
<dbReference type="OrthoDB" id="10021397at2759"/>
<dbReference type="VEuPathDB" id="FungiDB:EYZ11_012594"/>
<dbReference type="GO" id="GO:0005886">
    <property type="term" value="C:plasma membrane"/>
    <property type="evidence" value="ECO:0007669"/>
    <property type="project" value="TreeGrafter"/>
</dbReference>
<dbReference type="Pfam" id="PF07690">
    <property type="entry name" value="MFS_1"/>
    <property type="match status" value="1"/>
</dbReference>
<organism evidence="9 10">
    <name type="scientific">Aspergillus tanneri</name>
    <dbReference type="NCBI Taxonomy" id="1220188"/>
    <lineage>
        <taxon>Eukaryota</taxon>
        <taxon>Fungi</taxon>
        <taxon>Dikarya</taxon>
        <taxon>Ascomycota</taxon>
        <taxon>Pezizomycotina</taxon>
        <taxon>Eurotiomycetes</taxon>
        <taxon>Eurotiomycetidae</taxon>
        <taxon>Eurotiales</taxon>
        <taxon>Aspergillaceae</taxon>
        <taxon>Aspergillus</taxon>
        <taxon>Aspergillus subgen. Circumdati</taxon>
    </lineage>
</organism>
<feature type="domain" description="Major facilitator superfamily (MFS) profile" evidence="8">
    <location>
        <begin position="27"/>
        <end position="516"/>
    </location>
</feature>
<feature type="transmembrane region" description="Helical" evidence="7">
    <location>
        <begin position="24"/>
        <end position="42"/>
    </location>
</feature>
<gene>
    <name evidence="9" type="ORF">ATNIH1004_003950</name>
</gene>
<dbReference type="InterPro" id="IPR011701">
    <property type="entry name" value="MFS"/>
</dbReference>
<feature type="transmembrane region" description="Helical" evidence="7">
    <location>
        <begin position="293"/>
        <end position="314"/>
    </location>
</feature>
<dbReference type="FunFam" id="1.20.1250.20:FF:000196">
    <property type="entry name" value="MFS toxin efflux pump (AflT)"/>
    <property type="match status" value="1"/>
</dbReference>
<protein>
    <recommendedName>
        <fullName evidence="8">Major facilitator superfamily (MFS) profile domain-containing protein</fullName>
    </recommendedName>
</protein>
<dbReference type="PANTHER" id="PTHR23501:SF153">
    <property type="entry name" value="AFLATOXIN EFFLUX PUMP, PUTATIVE-RELATED"/>
    <property type="match status" value="1"/>
</dbReference>
<feature type="transmembrane region" description="Helical" evidence="7">
    <location>
        <begin position="252"/>
        <end position="273"/>
    </location>
</feature>
<evidence type="ECO:0000259" key="8">
    <source>
        <dbReference type="PROSITE" id="PS50850"/>
    </source>
</evidence>
<dbReference type="Gene3D" id="1.20.1720.10">
    <property type="entry name" value="Multidrug resistance protein D"/>
    <property type="match status" value="1"/>
</dbReference>
<dbReference type="PRINTS" id="PR01036">
    <property type="entry name" value="TCRTETB"/>
</dbReference>
<sequence length="547" mass="58437">MTVRNDNDESPPPDTYQAQSATKIWLLLISLMITMFLVALDRTVISTAIPRITNEFHSLDDVGWYGSSYLLTCCAFQLLYGKVYTLYAVKAVFLASIFLFELGSAVCGAAPTSTAFIIGRAISGVGAAGIFAGSVVCIVYAVPLEKRPKIQGLYGALFGLASIVGPLIGGAFTSNLSWRWCFYINLPVGAVAMLTILFCLKIPDRPSTRVPWTEKLTQLDIPGTLCLVPGIVCLVLALQWGGQTYAWSNGRIIALFTVMGILLLAFVGIQVFWTRTATIPPRIFKQRSIISGFWATLCVGSSQYIIVYFLPIWFQSIKVVSAVNSGIQLLPTMLSLVVGSLASGLTTPKIGYYTPFAISGSCIMSIGAGLLTMLQVHTVEAKCIGYQILYGFGMGLCFQQPNLAAQAVLSTLDVPIGLAIIFFSQLLGAAVLVPVGENVLANQLLKRLSGIDGIDPSLITSTGATSLLDSVPAGLRDTVLDAYNESLRTVFQVGLILSCLSILGNATLEWVSVLKDKQASAATATAGTSEQDKTEIDEEKIVGGGAK</sequence>
<evidence type="ECO:0000313" key="10">
    <source>
        <dbReference type="Proteomes" id="UP000324241"/>
    </source>
</evidence>
<dbReference type="SUPFAM" id="SSF103473">
    <property type="entry name" value="MFS general substrate transporter"/>
    <property type="match status" value="1"/>
</dbReference>
<feature type="transmembrane region" description="Helical" evidence="7">
    <location>
        <begin position="154"/>
        <end position="176"/>
    </location>
</feature>
<feature type="transmembrane region" description="Helical" evidence="7">
    <location>
        <begin position="117"/>
        <end position="142"/>
    </location>
</feature>
<evidence type="ECO:0000313" key="9">
    <source>
        <dbReference type="EMBL" id="KAA8648067.1"/>
    </source>
</evidence>
<dbReference type="GeneID" id="54326652"/>
<dbReference type="GO" id="GO:0022857">
    <property type="term" value="F:transmembrane transporter activity"/>
    <property type="evidence" value="ECO:0007669"/>
    <property type="project" value="InterPro"/>
</dbReference>
<dbReference type="RefSeq" id="XP_033427428.1">
    <property type="nucleotide sequence ID" value="XM_033568622.1"/>
</dbReference>